<dbReference type="RefSeq" id="WP_069195465.1">
    <property type="nucleotide sequence ID" value="NZ_RLII01000013.1"/>
</dbReference>
<evidence type="ECO:0000256" key="2">
    <source>
        <dbReference type="ARBA" id="ARBA00022723"/>
    </source>
</evidence>
<dbReference type="Gene3D" id="3.20.20.70">
    <property type="entry name" value="Aldolase class I"/>
    <property type="match status" value="1"/>
</dbReference>
<sequence length="426" mass="48902">MNFGYAVNFKKAVKIIKGNEKSLVCNIDNAESIFLSNECVDIINAAIKEKMTFNELLDAIEEDKSKEYMNKLVNKLESLHMWSYENNELIQSNQFSISIDITDKCNLRCKHCCISAGEKIKGEDLSHEDLLNVVYKVAKLNPQILTLSGGEPLMREDFKEITESIRAIYDGTLTLMTNAVLIDEDMAAFIAENYDAVDVSIDGVDEQSCALLRGEGVFEKTIHGINLLKQAGVKQISASMVKTKENHYAVSDFNKLCEELKVTPMIRALDNSGRARSIYDNINIIDSREYDEKRAEDSFVKNKIYRLRPQIFACQGAKRQFQIDYTGNIFPCAALMEDEFCLGNVLNIDDLKDYLEQRKFENTKGYKKFNSLLPYNLKGCKECDENILYFTCVNEIRRYIEQGKLEEVCKESEHYYKLYWGNYESV</sequence>
<dbReference type="GO" id="GO:0046872">
    <property type="term" value="F:metal ion binding"/>
    <property type="evidence" value="ECO:0007669"/>
    <property type="project" value="UniProtKB-KW"/>
</dbReference>
<dbReference type="InterPro" id="IPR023885">
    <property type="entry name" value="4Fe4S-binding_SPASM_dom"/>
</dbReference>
<dbReference type="InterPro" id="IPR013785">
    <property type="entry name" value="Aldolase_TIM"/>
</dbReference>
<feature type="domain" description="Radical SAM core" evidence="5">
    <location>
        <begin position="91"/>
        <end position="308"/>
    </location>
</feature>
<dbReference type="SFLD" id="SFLDG01067">
    <property type="entry name" value="SPASM/twitch_domain_containing"/>
    <property type="match status" value="1"/>
</dbReference>
<dbReference type="PANTHER" id="PTHR11228">
    <property type="entry name" value="RADICAL SAM DOMAIN PROTEIN"/>
    <property type="match status" value="1"/>
</dbReference>
<evidence type="ECO:0000313" key="6">
    <source>
        <dbReference type="EMBL" id="RXE58739.1"/>
    </source>
</evidence>
<gene>
    <name evidence="6" type="ORF">EFD62_10560</name>
</gene>
<dbReference type="CDD" id="cd01335">
    <property type="entry name" value="Radical_SAM"/>
    <property type="match status" value="1"/>
</dbReference>
<keyword evidence="4" id="KW-0411">Iron-sulfur</keyword>
<protein>
    <submittedName>
        <fullName evidence="6">Radical SAM protein</fullName>
    </submittedName>
</protein>
<dbReference type="Proteomes" id="UP000289166">
    <property type="component" value="Unassembled WGS sequence"/>
</dbReference>
<dbReference type="GO" id="GO:0051536">
    <property type="term" value="F:iron-sulfur cluster binding"/>
    <property type="evidence" value="ECO:0007669"/>
    <property type="project" value="UniProtKB-KW"/>
</dbReference>
<keyword evidence="3" id="KW-0408">Iron</keyword>
<comment type="caution">
    <text evidence="6">The sequence shown here is derived from an EMBL/GenBank/DDBJ whole genome shotgun (WGS) entry which is preliminary data.</text>
</comment>
<dbReference type="SFLD" id="SFLDS00029">
    <property type="entry name" value="Radical_SAM"/>
    <property type="match status" value="1"/>
</dbReference>
<evidence type="ECO:0000256" key="4">
    <source>
        <dbReference type="ARBA" id="ARBA00023014"/>
    </source>
</evidence>
<evidence type="ECO:0000259" key="5">
    <source>
        <dbReference type="PROSITE" id="PS51918"/>
    </source>
</evidence>
<evidence type="ECO:0000256" key="1">
    <source>
        <dbReference type="ARBA" id="ARBA00022691"/>
    </source>
</evidence>
<reference evidence="7" key="1">
    <citation type="submission" date="2018-11" db="EMBL/GenBank/DDBJ databases">
        <title>Genome sequencing of a novel mesophilic and cellulolytic organism within the genus Hungateiclostridium.</title>
        <authorList>
            <person name="Rettenmaier R."/>
            <person name="Liebl W."/>
            <person name="Zverlov V."/>
        </authorList>
    </citation>
    <scope>NUCLEOTIDE SEQUENCE [LARGE SCALE GENOMIC DNA]</scope>
    <source>
        <strain evidence="7">N2K1</strain>
    </source>
</reference>
<keyword evidence="7" id="KW-1185">Reference proteome</keyword>
<evidence type="ECO:0000313" key="7">
    <source>
        <dbReference type="Proteomes" id="UP000289166"/>
    </source>
</evidence>
<proteinExistence type="predicted"/>
<dbReference type="PROSITE" id="PS51918">
    <property type="entry name" value="RADICAL_SAM"/>
    <property type="match status" value="1"/>
</dbReference>
<accession>A0A4V1K218</accession>
<dbReference type="AlphaFoldDB" id="A0A4V1K218"/>
<dbReference type="EMBL" id="RLII01000013">
    <property type="protein sequence ID" value="RXE58739.1"/>
    <property type="molecule type" value="Genomic_DNA"/>
</dbReference>
<name>A0A4V1K218_9FIRM</name>
<organism evidence="6 7">
    <name type="scientific">Acetivibrio mesophilus</name>
    <dbReference type="NCBI Taxonomy" id="2487273"/>
    <lineage>
        <taxon>Bacteria</taxon>
        <taxon>Bacillati</taxon>
        <taxon>Bacillota</taxon>
        <taxon>Clostridia</taxon>
        <taxon>Eubacteriales</taxon>
        <taxon>Oscillospiraceae</taxon>
        <taxon>Acetivibrio</taxon>
    </lineage>
</organism>
<dbReference type="Pfam" id="PF04055">
    <property type="entry name" value="Radical_SAM"/>
    <property type="match status" value="1"/>
</dbReference>
<dbReference type="InterPro" id="IPR058240">
    <property type="entry name" value="rSAM_sf"/>
</dbReference>
<dbReference type="SUPFAM" id="SSF102114">
    <property type="entry name" value="Radical SAM enzymes"/>
    <property type="match status" value="1"/>
</dbReference>
<keyword evidence="2" id="KW-0479">Metal-binding</keyword>
<keyword evidence="1" id="KW-0949">S-adenosyl-L-methionine</keyword>
<dbReference type="GO" id="GO:0003824">
    <property type="term" value="F:catalytic activity"/>
    <property type="evidence" value="ECO:0007669"/>
    <property type="project" value="InterPro"/>
</dbReference>
<evidence type="ECO:0000256" key="3">
    <source>
        <dbReference type="ARBA" id="ARBA00023004"/>
    </source>
</evidence>
<dbReference type="InterPro" id="IPR007197">
    <property type="entry name" value="rSAM"/>
</dbReference>
<dbReference type="Pfam" id="PF13186">
    <property type="entry name" value="SPASM"/>
    <property type="match status" value="1"/>
</dbReference>
<dbReference type="SFLD" id="SFLDG01386">
    <property type="entry name" value="main_SPASM_domain-containing"/>
    <property type="match status" value="1"/>
</dbReference>
<dbReference type="InterPro" id="IPR050377">
    <property type="entry name" value="Radical_SAM_PqqE_MftC-like"/>
</dbReference>
<dbReference type="OrthoDB" id="9763993at2"/>
<dbReference type="PANTHER" id="PTHR11228:SF7">
    <property type="entry name" value="PQQA PEPTIDE CYCLASE"/>
    <property type="match status" value="1"/>
</dbReference>